<reference evidence="2 3" key="1">
    <citation type="submission" date="2019-06" db="EMBL/GenBank/DDBJ databases">
        <title>Genome Sequence of the Brown Rot Fungal Pathogen Monilinia fructicola.</title>
        <authorList>
            <person name="De Miccolis Angelini R.M."/>
            <person name="Landi L."/>
            <person name="Abate D."/>
            <person name="Pollastro S."/>
            <person name="Romanazzi G."/>
            <person name="Faretra F."/>
        </authorList>
    </citation>
    <scope>NUCLEOTIDE SEQUENCE [LARGE SCALE GENOMIC DNA]</scope>
    <source>
        <strain evidence="2 3">Mfrc123</strain>
    </source>
</reference>
<accession>A0A5M9JUU5</accession>
<comment type="caution">
    <text evidence="2">The sequence shown here is derived from an EMBL/GenBank/DDBJ whole genome shotgun (WGS) entry which is preliminary data.</text>
</comment>
<proteinExistence type="predicted"/>
<feature type="region of interest" description="Disordered" evidence="1">
    <location>
        <begin position="54"/>
        <end position="81"/>
    </location>
</feature>
<evidence type="ECO:0000313" key="2">
    <source>
        <dbReference type="EMBL" id="KAA8573294.1"/>
    </source>
</evidence>
<dbReference type="EMBL" id="VICG01000004">
    <property type="protein sequence ID" value="KAA8573294.1"/>
    <property type="molecule type" value="Genomic_DNA"/>
</dbReference>
<feature type="region of interest" description="Disordered" evidence="1">
    <location>
        <begin position="277"/>
        <end position="304"/>
    </location>
</feature>
<evidence type="ECO:0000256" key="1">
    <source>
        <dbReference type="SAM" id="MobiDB-lite"/>
    </source>
</evidence>
<keyword evidence="3" id="KW-1185">Reference proteome</keyword>
<evidence type="ECO:0000313" key="3">
    <source>
        <dbReference type="Proteomes" id="UP000322873"/>
    </source>
</evidence>
<dbReference type="AlphaFoldDB" id="A0A5M9JUU5"/>
<dbReference type="Proteomes" id="UP000322873">
    <property type="component" value="Unassembled WGS sequence"/>
</dbReference>
<dbReference type="OrthoDB" id="3508416at2759"/>
<sequence>MTCNLNSHNEAGSFSARYPSPYDAYGNSRNVFLLDGITPASLQERLDEVLKNNQRRNEAHHLQQHQKARRDMQRKNAQHWRSQENEYLKIPNQFPNLQSYMNALEVPTESPLYASYASRPPVPMGRATKYTQVPDQLRDTGFTPAYQFVSVPLQYEQRTAGDQIWNQTTPAMMRQHHRHDELQQIDAPLNYFTRPVMISESYSTAPVNKFAHDTIYRHDPREMHTPLEHDTMGRHHQASDMHYNNIPQTMTEMNELLNLPKQAAPYADQFQMPPSKKLLRRQGSLGPDDSVSQTSPDGYKGDPAAGIRNLADHLNCALWLTNLDPKMQTHEIFEKIDAGAVSAFGITRPQRIYTMAAAKLVFKHPEAAARFIHQCESGAI</sequence>
<organism evidence="2 3">
    <name type="scientific">Monilinia fructicola</name>
    <name type="common">Brown rot fungus</name>
    <name type="synonym">Ciboria fructicola</name>
    <dbReference type="NCBI Taxonomy" id="38448"/>
    <lineage>
        <taxon>Eukaryota</taxon>
        <taxon>Fungi</taxon>
        <taxon>Dikarya</taxon>
        <taxon>Ascomycota</taxon>
        <taxon>Pezizomycotina</taxon>
        <taxon>Leotiomycetes</taxon>
        <taxon>Helotiales</taxon>
        <taxon>Sclerotiniaceae</taxon>
        <taxon>Monilinia</taxon>
    </lineage>
</organism>
<protein>
    <recommendedName>
        <fullName evidence="4">RRM domain-containing protein</fullName>
    </recommendedName>
</protein>
<name>A0A5M9JUU5_MONFR</name>
<gene>
    <name evidence="2" type="ORF">EYC84_003782</name>
</gene>
<evidence type="ECO:0008006" key="4">
    <source>
        <dbReference type="Google" id="ProtNLM"/>
    </source>
</evidence>
<dbReference type="VEuPathDB" id="FungiDB:MFRU_025g00890"/>